<feature type="region of interest" description="Disordered" evidence="1">
    <location>
        <begin position="423"/>
        <end position="463"/>
    </location>
</feature>
<dbReference type="OrthoDB" id="2251053at2759"/>
<sequence>MTEVQDYDGCFICPVIRKLAEVNCEISIQDIINKMENTIVDTWPNVQNMEDRKSDWIRRINLCARRLKITLVDTPSSSKNLSLTYSKKSNVTSCSGSVALKIPLSPQDKNDIAKMLDNLDRDNFWVLKATIKDAAKSKTKPKSVEEKIRDFAVSCNFVHPSQSLIIDVGDHHWNDVFTTEELKEIRKEGEPILRPIPKDVDEKLTDLQNMTSALQAYRYGHQLDHDPISDSLMSWLSKLYKEMTSEANATALNGKRKLSAVDATEKKKMGRRTDTIYKASGVELGCLEIGYQVDSTKEMKDSMMKLPIVLKDMLCAIVQDIPSIINQAHILGYNINGNSVVLLDANVPKGYVTRIRRINPIPYPTCSDDYIQRIIPLIKIAVNGKMIIDSTLNKYRSTSFDLIDTGDETVVLPPSFIPCRKLTTPSSSSAASATTPEISSSTASTSSSSKNSSTDQCVSKKRR</sequence>
<dbReference type="EMBL" id="JAEPRB010000162">
    <property type="protein sequence ID" value="KAG2219831.1"/>
    <property type="molecule type" value="Genomic_DNA"/>
</dbReference>
<proteinExistence type="predicted"/>
<dbReference type="AlphaFoldDB" id="A0A8H7VE92"/>
<organism evidence="2 3">
    <name type="scientific">Circinella minor</name>
    <dbReference type="NCBI Taxonomy" id="1195481"/>
    <lineage>
        <taxon>Eukaryota</taxon>
        <taxon>Fungi</taxon>
        <taxon>Fungi incertae sedis</taxon>
        <taxon>Mucoromycota</taxon>
        <taxon>Mucoromycotina</taxon>
        <taxon>Mucoromycetes</taxon>
        <taxon>Mucorales</taxon>
        <taxon>Lichtheimiaceae</taxon>
        <taxon>Circinella</taxon>
    </lineage>
</organism>
<reference evidence="2 3" key="1">
    <citation type="submission" date="2020-12" db="EMBL/GenBank/DDBJ databases">
        <title>Metabolic potential, ecology and presence of endohyphal bacteria is reflected in genomic diversity of Mucoromycotina.</title>
        <authorList>
            <person name="Muszewska A."/>
            <person name="Okrasinska A."/>
            <person name="Steczkiewicz K."/>
            <person name="Drgas O."/>
            <person name="Orlowska M."/>
            <person name="Perlinska-Lenart U."/>
            <person name="Aleksandrzak-Piekarczyk T."/>
            <person name="Szatraj K."/>
            <person name="Zielenkiewicz U."/>
            <person name="Pilsyk S."/>
            <person name="Malc E."/>
            <person name="Mieczkowski P."/>
            <person name="Kruszewska J.S."/>
            <person name="Biernat P."/>
            <person name="Pawlowska J."/>
        </authorList>
    </citation>
    <scope>NUCLEOTIDE SEQUENCE [LARGE SCALE GENOMIC DNA]</scope>
    <source>
        <strain evidence="2 3">CBS 142.35</strain>
    </source>
</reference>
<evidence type="ECO:0000256" key="1">
    <source>
        <dbReference type="SAM" id="MobiDB-lite"/>
    </source>
</evidence>
<gene>
    <name evidence="2" type="ORF">INT45_006274</name>
</gene>
<keyword evidence="3" id="KW-1185">Reference proteome</keyword>
<name>A0A8H7VE92_9FUNG</name>
<comment type="caution">
    <text evidence="2">The sequence shown here is derived from an EMBL/GenBank/DDBJ whole genome shotgun (WGS) entry which is preliminary data.</text>
</comment>
<evidence type="ECO:0000313" key="2">
    <source>
        <dbReference type="EMBL" id="KAG2219831.1"/>
    </source>
</evidence>
<feature type="compositionally biased region" description="Low complexity" evidence="1">
    <location>
        <begin position="423"/>
        <end position="454"/>
    </location>
</feature>
<accession>A0A8H7VE92</accession>
<protein>
    <submittedName>
        <fullName evidence="2">Uncharacterized protein</fullName>
    </submittedName>
</protein>
<evidence type="ECO:0000313" key="3">
    <source>
        <dbReference type="Proteomes" id="UP000646827"/>
    </source>
</evidence>
<dbReference type="Proteomes" id="UP000646827">
    <property type="component" value="Unassembled WGS sequence"/>
</dbReference>